<comment type="caution">
    <text evidence="3">The sequence shown here is derived from an EMBL/GenBank/DDBJ whole genome shotgun (WGS) entry which is preliminary data.</text>
</comment>
<dbReference type="SUPFAM" id="SSF55729">
    <property type="entry name" value="Acyl-CoA N-acyltransferases (Nat)"/>
    <property type="match status" value="1"/>
</dbReference>
<evidence type="ECO:0000259" key="2">
    <source>
        <dbReference type="PROSITE" id="PS51186"/>
    </source>
</evidence>
<dbReference type="InterPro" id="IPR016181">
    <property type="entry name" value="Acyl_CoA_acyltransferase"/>
</dbReference>
<evidence type="ECO:0000313" key="3">
    <source>
        <dbReference type="EMBL" id="MBO2008272.1"/>
    </source>
</evidence>
<dbReference type="Pfam" id="PF00583">
    <property type="entry name" value="Acetyltransf_1"/>
    <property type="match status" value="1"/>
</dbReference>
<dbReference type="EMBL" id="JAGETZ010000002">
    <property type="protein sequence ID" value="MBO2008272.1"/>
    <property type="molecule type" value="Genomic_DNA"/>
</dbReference>
<protein>
    <submittedName>
        <fullName evidence="3">GNAT family N-acetyltransferase</fullName>
    </submittedName>
</protein>
<dbReference type="InterPro" id="IPR000182">
    <property type="entry name" value="GNAT_dom"/>
</dbReference>
<gene>
    <name evidence="3" type="ORF">J4E00_04360</name>
</gene>
<reference evidence="3 4" key="1">
    <citation type="submission" date="2021-03" db="EMBL/GenBank/DDBJ databases">
        <authorList>
            <person name="Kim M.K."/>
        </authorList>
    </citation>
    <scope>NUCLEOTIDE SEQUENCE [LARGE SCALE GENOMIC DNA]</scope>
    <source>
        <strain evidence="3 4">BT442</strain>
    </source>
</reference>
<organism evidence="3 4">
    <name type="scientific">Hymenobacter negativus</name>
    <dbReference type="NCBI Taxonomy" id="2795026"/>
    <lineage>
        <taxon>Bacteria</taxon>
        <taxon>Pseudomonadati</taxon>
        <taxon>Bacteroidota</taxon>
        <taxon>Cytophagia</taxon>
        <taxon>Cytophagales</taxon>
        <taxon>Hymenobacteraceae</taxon>
        <taxon>Hymenobacter</taxon>
    </lineage>
</organism>
<dbReference type="Gene3D" id="3.40.630.30">
    <property type="match status" value="1"/>
</dbReference>
<feature type="domain" description="N-acetyltransferase" evidence="2">
    <location>
        <begin position="5"/>
        <end position="158"/>
    </location>
</feature>
<proteinExistence type="predicted"/>
<dbReference type="InterPro" id="IPR050769">
    <property type="entry name" value="NAT_camello-type"/>
</dbReference>
<dbReference type="RefSeq" id="WP_208173817.1">
    <property type="nucleotide sequence ID" value="NZ_JAGETZ010000002.1"/>
</dbReference>
<evidence type="ECO:0000256" key="1">
    <source>
        <dbReference type="ARBA" id="ARBA00022679"/>
    </source>
</evidence>
<accession>A0ABS3QAT4</accession>
<dbReference type="PANTHER" id="PTHR13947">
    <property type="entry name" value="GNAT FAMILY N-ACETYLTRANSFERASE"/>
    <property type="match status" value="1"/>
</dbReference>
<dbReference type="PANTHER" id="PTHR13947:SF37">
    <property type="entry name" value="LD18367P"/>
    <property type="match status" value="1"/>
</dbReference>
<dbReference type="CDD" id="cd04301">
    <property type="entry name" value="NAT_SF"/>
    <property type="match status" value="1"/>
</dbReference>
<evidence type="ECO:0000313" key="4">
    <source>
        <dbReference type="Proteomes" id="UP000664369"/>
    </source>
</evidence>
<sequence>MPADVSIIDFEPVHQHAFRALNYEVSYEWISRYFSAEAPDNQSLDYPQRRIVDTGGHILMAEHKGEIVGTCALVKEHDGVYELAKMAVALRAQRLGIGYALGQCILGKARQLGARSVEVLLDADMQPALALYDKLGFRPAPLRTMPYYRGDTRLVLDL</sequence>
<name>A0ABS3QAT4_9BACT</name>
<dbReference type="PROSITE" id="PS51186">
    <property type="entry name" value="GNAT"/>
    <property type="match status" value="1"/>
</dbReference>
<keyword evidence="4" id="KW-1185">Reference proteome</keyword>
<dbReference type="Proteomes" id="UP000664369">
    <property type="component" value="Unassembled WGS sequence"/>
</dbReference>
<keyword evidence="1" id="KW-0808">Transferase</keyword>